<dbReference type="SUPFAM" id="SSF81383">
    <property type="entry name" value="F-box domain"/>
    <property type="match status" value="1"/>
</dbReference>
<evidence type="ECO:0000259" key="1">
    <source>
        <dbReference type="PROSITE" id="PS50181"/>
    </source>
</evidence>
<reference evidence="2 3" key="1">
    <citation type="submission" date="2024-11" db="EMBL/GenBank/DDBJ databases">
        <title>A near-complete genome assembly of Cinchona calisaya.</title>
        <authorList>
            <person name="Lian D.C."/>
            <person name="Zhao X.W."/>
            <person name="Wei L."/>
        </authorList>
    </citation>
    <scope>NUCLEOTIDE SEQUENCE [LARGE SCALE GENOMIC DNA]</scope>
    <source>
        <tissue evidence="2">Nenye</tissue>
    </source>
</reference>
<gene>
    <name evidence="2" type="ORF">ACH5RR_022846</name>
</gene>
<dbReference type="PANTHER" id="PTHR31672">
    <property type="entry name" value="BNACNNG10540D PROTEIN"/>
    <property type="match status" value="1"/>
</dbReference>
<dbReference type="Pfam" id="PF00646">
    <property type="entry name" value="F-box"/>
    <property type="match status" value="1"/>
</dbReference>
<comment type="caution">
    <text evidence="2">The sequence shown here is derived from an EMBL/GenBank/DDBJ whole genome shotgun (WGS) entry which is preliminary data.</text>
</comment>
<organism evidence="2 3">
    <name type="scientific">Cinchona calisaya</name>
    <dbReference type="NCBI Taxonomy" id="153742"/>
    <lineage>
        <taxon>Eukaryota</taxon>
        <taxon>Viridiplantae</taxon>
        <taxon>Streptophyta</taxon>
        <taxon>Embryophyta</taxon>
        <taxon>Tracheophyta</taxon>
        <taxon>Spermatophyta</taxon>
        <taxon>Magnoliopsida</taxon>
        <taxon>eudicotyledons</taxon>
        <taxon>Gunneridae</taxon>
        <taxon>Pentapetalae</taxon>
        <taxon>asterids</taxon>
        <taxon>lamiids</taxon>
        <taxon>Gentianales</taxon>
        <taxon>Rubiaceae</taxon>
        <taxon>Cinchonoideae</taxon>
        <taxon>Cinchoneae</taxon>
        <taxon>Cinchona</taxon>
    </lineage>
</organism>
<sequence>MNDDQILPVDVVFEILSRLPVKTLIRFTLVCKSWSSLIRNPEFLAARQRYTGLSRCNEKRLFLYIKGNSYALISDEHAHEQLTGTFPAGLFCSEILGRSCNGLVCLKMTYNKAKTGIFLWNPLIQKFKALDTFPYMYTYDDDDCFLYGLGYHEPCKDHRVVRVSFTEKSKKNKVDIYSMSTDSWRTVEGARVPRRFGKQLYPSGLYLNGAVHWLTKKRVEDYLEFLKSIVSFNFIEETFHDMVLPSELQADIDFVVDINEFKGSLAILIAEDFSGGPFYLWVMNENGVAESWTKTILMVPVEFSKWPQVFMKDGMILVKKRCNRENNPLVLYDLKDGKSKKIGNLELGHPELIVDFTESLVLLDKEDGWFDTPNLLHLFEPCLRFV</sequence>
<dbReference type="Proteomes" id="UP001630127">
    <property type="component" value="Unassembled WGS sequence"/>
</dbReference>
<dbReference type="AlphaFoldDB" id="A0ABD2ZA23"/>
<dbReference type="PROSITE" id="PS50181">
    <property type="entry name" value="FBOX"/>
    <property type="match status" value="1"/>
</dbReference>
<dbReference type="InterPro" id="IPR050796">
    <property type="entry name" value="SCF_F-box_component"/>
</dbReference>
<dbReference type="NCBIfam" id="TIGR01640">
    <property type="entry name" value="F_box_assoc_1"/>
    <property type="match status" value="1"/>
</dbReference>
<dbReference type="PANTHER" id="PTHR31672:SF13">
    <property type="entry name" value="F-BOX PROTEIN CPR30-LIKE"/>
    <property type="match status" value="1"/>
</dbReference>
<proteinExistence type="predicted"/>
<dbReference type="InterPro" id="IPR006527">
    <property type="entry name" value="F-box-assoc_dom_typ1"/>
</dbReference>
<evidence type="ECO:0000313" key="3">
    <source>
        <dbReference type="Proteomes" id="UP001630127"/>
    </source>
</evidence>
<dbReference type="SMART" id="SM00256">
    <property type="entry name" value="FBOX"/>
    <property type="match status" value="1"/>
</dbReference>
<feature type="domain" description="F-box" evidence="1">
    <location>
        <begin position="1"/>
        <end position="53"/>
    </location>
</feature>
<dbReference type="Gene3D" id="1.20.1280.50">
    <property type="match status" value="1"/>
</dbReference>
<dbReference type="CDD" id="cd22157">
    <property type="entry name" value="F-box_AtFBW1-like"/>
    <property type="match status" value="1"/>
</dbReference>
<dbReference type="InterPro" id="IPR036047">
    <property type="entry name" value="F-box-like_dom_sf"/>
</dbReference>
<dbReference type="Pfam" id="PF07734">
    <property type="entry name" value="FBA_1"/>
    <property type="match status" value="1"/>
</dbReference>
<accession>A0ABD2ZA23</accession>
<evidence type="ECO:0000313" key="2">
    <source>
        <dbReference type="EMBL" id="KAL3515944.1"/>
    </source>
</evidence>
<keyword evidence="3" id="KW-1185">Reference proteome</keyword>
<dbReference type="InterPro" id="IPR001810">
    <property type="entry name" value="F-box_dom"/>
</dbReference>
<dbReference type="EMBL" id="JBJUIK010000010">
    <property type="protein sequence ID" value="KAL3515944.1"/>
    <property type="molecule type" value="Genomic_DNA"/>
</dbReference>
<name>A0ABD2ZA23_9GENT</name>
<protein>
    <recommendedName>
        <fullName evidence="1">F-box domain-containing protein</fullName>
    </recommendedName>
</protein>
<dbReference type="InterPro" id="IPR017451">
    <property type="entry name" value="F-box-assoc_interact_dom"/>
</dbReference>